<name>A0A6A6TBV9_9PLEO</name>
<evidence type="ECO:0000256" key="2">
    <source>
        <dbReference type="SAM" id="MobiDB-lite"/>
    </source>
</evidence>
<protein>
    <recommendedName>
        <fullName evidence="3">RING-type domain-containing protein</fullName>
    </recommendedName>
</protein>
<feature type="region of interest" description="Disordered" evidence="2">
    <location>
        <begin position="397"/>
        <end position="416"/>
    </location>
</feature>
<evidence type="ECO:0000313" key="5">
    <source>
        <dbReference type="Proteomes" id="UP000799324"/>
    </source>
</evidence>
<evidence type="ECO:0000313" key="4">
    <source>
        <dbReference type="EMBL" id="KAF2657280.1"/>
    </source>
</evidence>
<accession>A0A6A6TBV9</accession>
<dbReference type="InterPro" id="IPR013083">
    <property type="entry name" value="Znf_RING/FYVE/PHD"/>
</dbReference>
<gene>
    <name evidence="4" type="ORF">K491DRAFT_714675</name>
</gene>
<keyword evidence="1" id="KW-0863">Zinc-finger</keyword>
<keyword evidence="1" id="KW-0479">Metal-binding</keyword>
<organism evidence="4 5">
    <name type="scientific">Lophiostoma macrostomum CBS 122681</name>
    <dbReference type="NCBI Taxonomy" id="1314788"/>
    <lineage>
        <taxon>Eukaryota</taxon>
        <taxon>Fungi</taxon>
        <taxon>Dikarya</taxon>
        <taxon>Ascomycota</taxon>
        <taxon>Pezizomycotina</taxon>
        <taxon>Dothideomycetes</taxon>
        <taxon>Pleosporomycetidae</taxon>
        <taxon>Pleosporales</taxon>
        <taxon>Lophiostomataceae</taxon>
        <taxon>Lophiostoma</taxon>
    </lineage>
</organism>
<proteinExistence type="predicted"/>
<reference evidence="4" key="1">
    <citation type="journal article" date="2020" name="Stud. Mycol.">
        <title>101 Dothideomycetes genomes: a test case for predicting lifestyles and emergence of pathogens.</title>
        <authorList>
            <person name="Haridas S."/>
            <person name="Albert R."/>
            <person name="Binder M."/>
            <person name="Bloem J."/>
            <person name="Labutti K."/>
            <person name="Salamov A."/>
            <person name="Andreopoulos B."/>
            <person name="Baker S."/>
            <person name="Barry K."/>
            <person name="Bills G."/>
            <person name="Bluhm B."/>
            <person name="Cannon C."/>
            <person name="Castanera R."/>
            <person name="Culley D."/>
            <person name="Daum C."/>
            <person name="Ezra D."/>
            <person name="Gonzalez J."/>
            <person name="Henrissat B."/>
            <person name="Kuo A."/>
            <person name="Liang C."/>
            <person name="Lipzen A."/>
            <person name="Lutzoni F."/>
            <person name="Magnuson J."/>
            <person name="Mondo S."/>
            <person name="Nolan M."/>
            <person name="Ohm R."/>
            <person name="Pangilinan J."/>
            <person name="Park H.-J."/>
            <person name="Ramirez L."/>
            <person name="Alfaro M."/>
            <person name="Sun H."/>
            <person name="Tritt A."/>
            <person name="Yoshinaga Y."/>
            <person name="Zwiers L.-H."/>
            <person name="Turgeon B."/>
            <person name="Goodwin S."/>
            <person name="Spatafora J."/>
            <person name="Crous P."/>
            <person name="Grigoriev I."/>
        </authorList>
    </citation>
    <scope>NUCLEOTIDE SEQUENCE</scope>
    <source>
        <strain evidence="4">CBS 122681</strain>
    </source>
</reference>
<dbReference type="SMART" id="SM00184">
    <property type="entry name" value="RING"/>
    <property type="match status" value="1"/>
</dbReference>
<dbReference type="EMBL" id="MU004327">
    <property type="protein sequence ID" value="KAF2657280.1"/>
    <property type="molecule type" value="Genomic_DNA"/>
</dbReference>
<dbReference type="SUPFAM" id="SSF57850">
    <property type="entry name" value="RING/U-box"/>
    <property type="match status" value="1"/>
</dbReference>
<dbReference type="InterPro" id="IPR001841">
    <property type="entry name" value="Znf_RING"/>
</dbReference>
<dbReference type="AlphaFoldDB" id="A0A6A6TBV9"/>
<evidence type="ECO:0000259" key="3">
    <source>
        <dbReference type="PROSITE" id="PS50089"/>
    </source>
</evidence>
<keyword evidence="1" id="KW-0862">Zinc</keyword>
<evidence type="ECO:0000256" key="1">
    <source>
        <dbReference type="PROSITE-ProRule" id="PRU00175"/>
    </source>
</evidence>
<dbReference type="GO" id="GO:0008270">
    <property type="term" value="F:zinc ion binding"/>
    <property type="evidence" value="ECO:0007669"/>
    <property type="project" value="UniProtKB-KW"/>
</dbReference>
<dbReference type="OrthoDB" id="5396564at2759"/>
<feature type="domain" description="RING-type" evidence="3">
    <location>
        <begin position="34"/>
        <end position="103"/>
    </location>
</feature>
<dbReference type="Gene3D" id="3.30.40.10">
    <property type="entry name" value="Zinc/RING finger domain, C3HC4 (zinc finger)"/>
    <property type="match status" value="1"/>
</dbReference>
<keyword evidence="5" id="KW-1185">Reference proteome</keyword>
<sequence length="416" mass="47728">MENGLELRESLVHTYLNELEAVDPAAITPDDQNCPLCYEKYGEGDWDFEDMKGSDSLATLRELPFAERTPNHDPVRTVCGHMFGRHCLIQSMTHTGRSCPLCRSNLQVGAYRSVLTAKYERFAGRDASTLWEKLGSPLLFEGQLVILPRSFREGFRLAWTAQMRRFPLNFHHELEFEYDVVAQVMSSLFYRYAFAWPLAIDKDGLKAEVYHGRRPYSAPVLLYEFAREAVEDLERSRGSLDGWLQLLVMLSLEHLFKLKALEQHFTDAGTLLDYEIEDPASSEAHKDNVGAALSTYYRSRWIPLDPMWQELVGIHSAANLMMYWWHQAQYYESMRVCVNSAMDDAQDWGNWDAVKQLWQLACRIQDTLGKCHGRLQKNQNRVSKEKAKASRLWTTVPKPVSHHGDVNGGRSQNAAG</sequence>
<dbReference type="PROSITE" id="PS50089">
    <property type="entry name" value="ZF_RING_2"/>
    <property type="match status" value="1"/>
</dbReference>
<dbReference type="Proteomes" id="UP000799324">
    <property type="component" value="Unassembled WGS sequence"/>
</dbReference>